<dbReference type="NCBIfam" id="TIGR01023">
    <property type="entry name" value="rpmG_bact"/>
    <property type="match status" value="1"/>
</dbReference>
<evidence type="ECO:0000256" key="2">
    <source>
        <dbReference type="ARBA" id="ARBA00022980"/>
    </source>
</evidence>
<keyword evidence="3 5" id="KW-0687">Ribonucleoprotein</keyword>
<dbReference type="EMBL" id="JBHUEO010000087">
    <property type="protein sequence ID" value="MFD1708446.1"/>
    <property type="molecule type" value="Genomic_DNA"/>
</dbReference>
<dbReference type="InterPro" id="IPR038584">
    <property type="entry name" value="Ribosomal_bL33_sf"/>
</dbReference>
<dbReference type="RefSeq" id="WP_380775688.1">
    <property type="nucleotide sequence ID" value="NZ_JBHUEO010000087.1"/>
</dbReference>
<protein>
    <recommendedName>
        <fullName evidence="4 5">Large ribosomal subunit protein bL33</fullName>
    </recommendedName>
</protein>
<dbReference type="HAMAP" id="MF_00294">
    <property type="entry name" value="Ribosomal_bL33"/>
    <property type="match status" value="1"/>
</dbReference>
<organism evidence="6 7">
    <name type="scientific">Siminovitchia sediminis</name>
    <dbReference type="NCBI Taxonomy" id="1274353"/>
    <lineage>
        <taxon>Bacteria</taxon>
        <taxon>Bacillati</taxon>
        <taxon>Bacillota</taxon>
        <taxon>Bacilli</taxon>
        <taxon>Bacillales</taxon>
        <taxon>Bacillaceae</taxon>
        <taxon>Siminovitchia</taxon>
    </lineage>
</organism>
<evidence type="ECO:0000256" key="4">
    <source>
        <dbReference type="ARBA" id="ARBA00035176"/>
    </source>
</evidence>
<dbReference type="NCBIfam" id="NF001764">
    <property type="entry name" value="PRK00504.1"/>
    <property type="match status" value="1"/>
</dbReference>
<evidence type="ECO:0000313" key="7">
    <source>
        <dbReference type="Proteomes" id="UP001597301"/>
    </source>
</evidence>
<comment type="similarity">
    <text evidence="1 5">Belongs to the bacterial ribosomal protein bL33 family.</text>
</comment>
<dbReference type="SUPFAM" id="SSF57829">
    <property type="entry name" value="Zn-binding ribosomal proteins"/>
    <property type="match status" value="1"/>
</dbReference>
<proteinExistence type="inferred from homology"/>
<accession>A0ABW4KNP7</accession>
<dbReference type="Gene3D" id="2.20.28.120">
    <property type="entry name" value="Ribosomal protein L33"/>
    <property type="match status" value="1"/>
</dbReference>
<sequence>MRSKIIWACSECGSRNYTTDNKEKPFQRLTLKKYCKACNAHTVHLQTK</sequence>
<dbReference type="InterPro" id="IPR011332">
    <property type="entry name" value="Ribosomal_zn-bd"/>
</dbReference>
<reference evidence="7" key="1">
    <citation type="journal article" date="2019" name="Int. J. Syst. Evol. Microbiol.">
        <title>The Global Catalogue of Microorganisms (GCM) 10K type strain sequencing project: providing services to taxonomists for standard genome sequencing and annotation.</title>
        <authorList>
            <consortium name="The Broad Institute Genomics Platform"/>
            <consortium name="The Broad Institute Genome Sequencing Center for Infectious Disease"/>
            <person name="Wu L."/>
            <person name="Ma J."/>
        </authorList>
    </citation>
    <scope>NUCLEOTIDE SEQUENCE [LARGE SCALE GENOMIC DNA]</scope>
    <source>
        <strain evidence="7">CGMCC 1.12295</strain>
    </source>
</reference>
<name>A0ABW4KNP7_9BACI</name>
<evidence type="ECO:0000256" key="3">
    <source>
        <dbReference type="ARBA" id="ARBA00023274"/>
    </source>
</evidence>
<keyword evidence="2 5" id="KW-0689">Ribosomal protein</keyword>
<evidence type="ECO:0000313" key="6">
    <source>
        <dbReference type="EMBL" id="MFD1708446.1"/>
    </source>
</evidence>
<gene>
    <name evidence="5 6" type="primary">rpmG</name>
    <name evidence="6" type="ORF">ACFSCZ_17325</name>
</gene>
<comment type="caution">
    <text evidence="6">The sequence shown here is derived from an EMBL/GenBank/DDBJ whole genome shotgun (WGS) entry which is preliminary data.</text>
</comment>
<dbReference type="InterPro" id="IPR001705">
    <property type="entry name" value="Ribosomal_bL33"/>
</dbReference>
<dbReference type="Pfam" id="PF00471">
    <property type="entry name" value="Ribosomal_L33"/>
    <property type="match status" value="1"/>
</dbReference>
<evidence type="ECO:0000256" key="1">
    <source>
        <dbReference type="ARBA" id="ARBA00007596"/>
    </source>
</evidence>
<dbReference type="GO" id="GO:0005840">
    <property type="term" value="C:ribosome"/>
    <property type="evidence" value="ECO:0007669"/>
    <property type="project" value="UniProtKB-KW"/>
</dbReference>
<dbReference type="Proteomes" id="UP001597301">
    <property type="component" value="Unassembled WGS sequence"/>
</dbReference>
<keyword evidence="7" id="KW-1185">Reference proteome</keyword>
<evidence type="ECO:0000256" key="5">
    <source>
        <dbReference type="HAMAP-Rule" id="MF_00294"/>
    </source>
</evidence>